<keyword evidence="1" id="KW-0812">Transmembrane</keyword>
<feature type="transmembrane region" description="Helical" evidence="1">
    <location>
        <begin position="132"/>
        <end position="155"/>
    </location>
</feature>
<evidence type="ECO:0000313" key="2">
    <source>
        <dbReference type="EMBL" id="SFJ29928.1"/>
    </source>
</evidence>
<accession>A0A1I3Q7R7</accession>
<evidence type="ECO:0000256" key="1">
    <source>
        <dbReference type="SAM" id="Phobius"/>
    </source>
</evidence>
<gene>
    <name evidence="2" type="ORF">SAMN05443431_10623</name>
</gene>
<sequence>METFLKQNYTIITHGIEFLAVLVGILCLKKYKRTTARYFIYFLIYVFCVDFIGLYPSMYGKIEWLSVVKNSRFQYNYWLFTIFYILGSILFFMFYFNKILINKTYKTAVLLIGSISFIIAVFYIVFNIDLFFIGFLALLSVLGCMSILAYTIFYFIELLQSTKILNFYKLLDFYISIALFFWWLITTPVVFYSVYNSTEDWDFVFLKWQIFMFSNLFMYLTYAVGLIVSKPITEDHL</sequence>
<dbReference type="STRING" id="1144750.SAMN05443431_10623"/>
<feature type="transmembrane region" description="Helical" evidence="1">
    <location>
        <begin position="205"/>
        <end position="228"/>
    </location>
</feature>
<keyword evidence="3" id="KW-1185">Reference proteome</keyword>
<protein>
    <submittedName>
        <fullName evidence="2">Uncharacterized protein</fullName>
    </submittedName>
</protein>
<dbReference type="EMBL" id="FORM01000006">
    <property type="protein sequence ID" value="SFJ29928.1"/>
    <property type="molecule type" value="Genomic_DNA"/>
</dbReference>
<feature type="transmembrane region" description="Helical" evidence="1">
    <location>
        <begin position="108"/>
        <end position="126"/>
    </location>
</feature>
<dbReference type="RefSeq" id="WP_090840191.1">
    <property type="nucleotide sequence ID" value="NZ_FORM01000006.1"/>
</dbReference>
<name>A0A1I3Q7R7_9FLAO</name>
<dbReference type="AlphaFoldDB" id="A0A1I3Q7R7"/>
<keyword evidence="1" id="KW-0472">Membrane</keyword>
<feature type="transmembrane region" description="Helical" evidence="1">
    <location>
        <begin position="167"/>
        <end position="185"/>
    </location>
</feature>
<evidence type="ECO:0000313" key="3">
    <source>
        <dbReference type="Proteomes" id="UP000199559"/>
    </source>
</evidence>
<proteinExistence type="predicted"/>
<reference evidence="3" key="1">
    <citation type="submission" date="2016-10" db="EMBL/GenBank/DDBJ databases">
        <authorList>
            <person name="Varghese N."/>
            <person name="Submissions S."/>
        </authorList>
    </citation>
    <scope>NUCLEOTIDE SEQUENCE [LARGE SCALE GENOMIC DNA]</scope>
    <source>
        <strain evidence="3">DSM 28881</strain>
    </source>
</reference>
<feature type="transmembrane region" description="Helical" evidence="1">
    <location>
        <begin position="75"/>
        <end position="96"/>
    </location>
</feature>
<keyword evidence="1" id="KW-1133">Transmembrane helix</keyword>
<organism evidence="2 3">
    <name type="scientific">Olleya namhaensis</name>
    <dbReference type="NCBI Taxonomy" id="1144750"/>
    <lineage>
        <taxon>Bacteria</taxon>
        <taxon>Pseudomonadati</taxon>
        <taxon>Bacteroidota</taxon>
        <taxon>Flavobacteriia</taxon>
        <taxon>Flavobacteriales</taxon>
        <taxon>Flavobacteriaceae</taxon>
    </lineage>
</organism>
<feature type="transmembrane region" description="Helical" evidence="1">
    <location>
        <begin position="38"/>
        <end position="55"/>
    </location>
</feature>
<feature type="transmembrane region" description="Helical" evidence="1">
    <location>
        <begin position="12"/>
        <end position="31"/>
    </location>
</feature>
<dbReference type="Proteomes" id="UP000199559">
    <property type="component" value="Unassembled WGS sequence"/>
</dbReference>